<dbReference type="EMBL" id="CADCXU010028696">
    <property type="protein sequence ID" value="CAB0015163.1"/>
    <property type="molecule type" value="Genomic_DNA"/>
</dbReference>
<accession>A0A6H5HFL7</accession>
<gene>
    <name evidence="1" type="ORF">NTEN_LOCUS19528</name>
</gene>
<evidence type="ECO:0000313" key="2">
    <source>
        <dbReference type="Proteomes" id="UP000479000"/>
    </source>
</evidence>
<feature type="non-terminal residue" evidence="1">
    <location>
        <position position="61"/>
    </location>
</feature>
<proteinExistence type="predicted"/>
<dbReference type="Proteomes" id="UP000479000">
    <property type="component" value="Unassembled WGS sequence"/>
</dbReference>
<evidence type="ECO:0000313" key="1">
    <source>
        <dbReference type="EMBL" id="CAB0015163.1"/>
    </source>
</evidence>
<protein>
    <submittedName>
        <fullName evidence="1">Uncharacterized protein</fullName>
    </submittedName>
</protein>
<reference evidence="1 2" key="1">
    <citation type="submission" date="2020-02" db="EMBL/GenBank/DDBJ databases">
        <authorList>
            <person name="Ferguson B K."/>
        </authorList>
    </citation>
    <scope>NUCLEOTIDE SEQUENCE [LARGE SCALE GENOMIC DNA]</scope>
</reference>
<name>A0A6H5HFL7_9HEMI</name>
<sequence>MQKGHSQDEFFFSILVFQFDIHPLIARVAFRSSALLPARTCRKKQKKLQSSRVTSECYNAG</sequence>
<organism evidence="1 2">
    <name type="scientific">Nesidiocoris tenuis</name>
    <dbReference type="NCBI Taxonomy" id="355587"/>
    <lineage>
        <taxon>Eukaryota</taxon>
        <taxon>Metazoa</taxon>
        <taxon>Ecdysozoa</taxon>
        <taxon>Arthropoda</taxon>
        <taxon>Hexapoda</taxon>
        <taxon>Insecta</taxon>
        <taxon>Pterygota</taxon>
        <taxon>Neoptera</taxon>
        <taxon>Paraneoptera</taxon>
        <taxon>Hemiptera</taxon>
        <taxon>Heteroptera</taxon>
        <taxon>Panheteroptera</taxon>
        <taxon>Cimicomorpha</taxon>
        <taxon>Miridae</taxon>
        <taxon>Dicyphina</taxon>
        <taxon>Nesidiocoris</taxon>
    </lineage>
</organism>
<dbReference type="AlphaFoldDB" id="A0A6H5HFL7"/>
<keyword evidence="2" id="KW-1185">Reference proteome</keyword>